<evidence type="ECO:0000313" key="1">
    <source>
        <dbReference type="EMBL" id="ANZ49244.1"/>
    </source>
</evidence>
<sequence>MALKLKWKNPNVGATTIDIYRGDTINVSLTTPLVTLTNGELSWVDTTALFGKTYYYVWAVNTANDRVVSRPQKIEVNDRKGPGPNLLLHGNEGYGFFGVVPAADFVNSGAILAVAKNLSGVPQATVYPTWYKFIRKGKVLFVPNQSFGDTTWQALYNAGFVYGVNNTGPGGAGTVNQLTTFELNGDLFLVRATKAFPEEVPWTDGLGSYDLDTMPVMANVYAEYEDLLYPMAAHSPLRKRMVTVGDENLNSVLPPLYNTVSRTVIGVCCQDYNNNLVLQRGVGYNSYGQSSHNRNTLRACNRRTKTDTCVWWPVVEYIGRVGEVDLTKLGV</sequence>
<dbReference type="Gene3D" id="2.60.40.10">
    <property type="entry name" value="Immunoglobulins"/>
    <property type="match status" value="1"/>
</dbReference>
<proteinExistence type="predicted"/>
<dbReference type="RefSeq" id="YP_009293130.1">
    <property type="nucleotide sequence ID" value="NC_031127.1"/>
</dbReference>
<dbReference type="OrthoDB" id="7517at10239"/>
<reference evidence="2" key="1">
    <citation type="submission" date="2016-06" db="EMBL/GenBank/DDBJ databases">
        <authorList>
            <person name="Berg J.A."/>
            <person name="Grossarth S.E."/>
            <person name="Jarvis T.M."/>
            <person name="Merrill B.D."/>
            <person name="Breakwell D.P."/>
            <person name="Hope S."/>
            <person name="Grose J.H."/>
        </authorList>
    </citation>
    <scope>NUCLEOTIDE SEQUENCE [LARGE SCALE GENOMIC DNA]</scope>
</reference>
<dbReference type="InterPro" id="IPR013783">
    <property type="entry name" value="Ig-like_fold"/>
</dbReference>
<gene>
    <name evidence="1" type="ORF">HUXLEY_162</name>
</gene>
<organism evidence="1 2">
    <name type="scientific">Erwinia phage vB_EamM_Huxley</name>
    <dbReference type="NCBI Taxonomy" id="1883373"/>
    <lineage>
        <taxon>Viruses</taxon>
        <taxon>Duplodnaviria</taxon>
        <taxon>Heunggongvirae</taxon>
        <taxon>Uroviricota</taxon>
        <taxon>Caudoviricetes</taxon>
        <taxon>Chimalliviridae</taxon>
        <taxon>Machinavirus</taxon>
        <taxon>Machinavirus machina</taxon>
    </lineage>
</organism>
<dbReference type="EMBL" id="KX397368">
    <property type="protein sequence ID" value="ANZ49244.1"/>
    <property type="molecule type" value="Genomic_DNA"/>
</dbReference>
<dbReference type="GeneID" id="29069284"/>
<accession>A0A1B2IDF2</accession>
<dbReference type="Proteomes" id="UP000203302">
    <property type="component" value="Segment"/>
</dbReference>
<name>A0A1B2IDF2_9CAUD</name>
<protein>
    <submittedName>
        <fullName evidence="1">Putative virion structural protein</fullName>
    </submittedName>
</protein>
<dbReference type="KEGG" id="vg:29069284"/>
<evidence type="ECO:0000313" key="2">
    <source>
        <dbReference type="Proteomes" id="UP000203302"/>
    </source>
</evidence>